<dbReference type="KEGG" id="kab:B7C62_32505"/>
<dbReference type="PROSITE" id="PS50043">
    <property type="entry name" value="HTH_LUXR_2"/>
    <property type="match status" value="1"/>
</dbReference>
<dbReference type="CDD" id="cd17535">
    <property type="entry name" value="REC_NarL-like"/>
    <property type="match status" value="1"/>
</dbReference>
<keyword evidence="9" id="KW-1185">Reference proteome</keyword>
<reference evidence="8 9" key="1">
    <citation type="submission" date="2017-04" db="EMBL/GenBank/DDBJ databases">
        <title>The complete genome sequence of Streptomyces albolongus YIM 101047, the producer of novel bafilomycins and novel odoriferous sesquiterpenoids.</title>
        <authorList>
            <person name="Yin M."/>
            <person name="Jiang Y."/>
        </authorList>
    </citation>
    <scope>NUCLEOTIDE SEQUENCE [LARGE SCALE GENOMIC DNA]</scope>
    <source>
        <strain evidence="8 9">YIM 101047</strain>
    </source>
</reference>
<keyword evidence="2" id="KW-0805">Transcription regulation</keyword>
<dbReference type="InterPro" id="IPR016032">
    <property type="entry name" value="Sig_transdc_resp-reg_C-effctor"/>
</dbReference>
<dbReference type="CDD" id="cd06170">
    <property type="entry name" value="LuxR_C_like"/>
    <property type="match status" value="1"/>
</dbReference>
<dbReference type="InterPro" id="IPR039420">
    <property type="entry name" value="WalR-like"/>
</dbReference>
<evidence type="ECO:0000256" key="4">
    <source>
        <dbReference type="ARBA" id="ARBA00023163"/>
    </source>
</evidence>
<evidence type="ECO:0000256" key="3">
    <source>
        <dbReference type="ARBA" id="ARBA00023125"/>
    </source>
</evidence>
<dbReference type="PANTHER" id="PTHR43214:SF24">
    <property type="entry name" value="TRANSCRIPTIONAL REGULATORY PROTEIN NARL-RELATED"/>
    <property type="match status" value="1"/>
</dbReference>
<keyword evidence="3 8" id="KW-0238">DNA-binding</keyword>
<evidence type="ECO:0000256" key="5">
    <source>
        <dbReference type="PROSITE-ProRule" id="PRU00169"/>
    </source>
</evidence>
<feature type="modified residue" description="4-aspartylphosphate" evidence="5">
    <location>
        <position position="54"/>
    </location>
</feature>
<sequence>MVRVLLADDDALVRAGLRLMLRGAAGIEVVAEAADGAAVADAVRDSAPDVVLMDIRMPVMDGITATREVTGAPEPGPRVIVLTTFDAEGLVLRAMRAGAAGYLLKHTDPEEIVEAVYRAARGEPVLSPSAARALIDHAAAGDGTDTRTADAARRLALLSPREREIADAVADGRSNAEIGERLFLSVGTVKATVSSALAKLGLDNRIQLALLAHDARRHDAVDAPEEFS</sequence>
<dbReference type="PRINTS" id="PR00038">
    <property type="entry name" value="HTHLUXR"/>
</dbReference>
<dbReference type="SMART" id="SM00421">
    <property type="entry name" value="HTH_LUXR"/>
    <property type="match status" value="1"/>
</dbReference>
<dbReference type="InterPro" id="IPR058245">
    <property type="entry name" value="NreC/VraR/RcsB-like_REC"/>
</dbReference>
<dbReference type="PANTHER" id="PTHR43214">
    <property type="entry name" value="TWO-COMPONENT RESPONSE REGULATOR"/>
    <property type="match status" value="1"/>
</dbReference>
<gene>
    <name evidence="8" type="ORF">B7C62_32505</name>
</gene>
<dbReference type="GO" id="GO:0003677">
    <property type="term" value="F:DNA binding"/>
    <property type="evidence" value="ECO:0007669"/>
    <property type="project" value="UniProtKB-KW"/>
</dbReference>
<dbReference type="InterPro" id="IPR011006">
    <property type="entry name" value="CheY-like_superfamily"/>
</dbReference>
<evidence type="ECO:0000313" key="9">
    <source>
        <dbReference type="Proteomes" id="UP000192251"/>
    </source>
</evidence>
<protein>
    <submittedName>
        <fullName evidence="8">DNA-binding response regulator</fullName>
    </submittedName>
</protein>
<evidence type="ECO:0000256" key="2">
    <source>
        <dbReference type="ARBA" id="ARBA00023015"/>
    </source>
</evidence>
<dbReference type="Gene3D" id="3.40.50.2300">
    <property type="match status" value="1"/>
</dbReference>
<evidence type="ECO:0000256" key="1">
    <source>
        <dbReference type="ARBA" id="ARBA00022553"/>
    </source>
</evidence>
<proteinExistence type="predicted"/>
<dbReference type="SUPFAM" id="SSF46894">
    <property type="entry name" value="C-terminal effector domain of the bipartite response regulators"/>
    <property type="match status" value="1"/>
</dbReference>
<dbReference type="RefSeq" id="WP_084753900.1">
    <property type="nucleotide sequence ID" value="NZ_CP020563.1"/>
</dbReference>
<feature type="domain" description="HTH luxR-type" evidence="6">
    <location>
        <begin position="151"/>
        <end position="216"/>
    </location>
</feature>
<keyword evidence="1 5" id="KW-0597">Phosphoprotein</keyword>
<organism evidence="8 9">
    <name type="scientific">Kitasatospora albolonga</name>
    <dbReference type="NCBI Taxonomy" id="68173"/>
    <lineage>
        <taxon>Bacteria</taxon>
        <taxon>Bacillati</taxon>
        <taxon>Actinomycetota</taxon>
        <taxon>Actinomycetes</taxon>
        <taxon>Kitasatosporales</taxon>
        <taxon>Streptomycetaceae</taxon>
        <taxon>Kitasatospora</taxon>
    </lineage>
</organism>
<dbReference type="PROSITE" id="PS50110">
    <property type="entry name" value="RESPONSE_REGULATORY"/>
    <property type="match status" value="1"/>
</dbReference>
<dbReference type="EMBL" id="CP020563">
    <property type="protein sequence ID" value="ARF77474.1"/>
    <property type="molecule type" value="Genomic_DNA"/>
</dbReference>
<name>A0ABC8C4C0_9ACTN</name>
<dbReference type="Pfam" id="PF00072">
    <property type="entry name" value="Response_reg"/>
    <property type="match status" value="1"/>
</dbReference>
<keyword evidence="4" id="KW-0804">Transcription</keyword>
<evidence type="ECO:0000259" key="6">
    <source>
        <dbReference type="PROSITE" id="PS50043"/>
    </source>
</evidence>
<dbReference type="InterPro" id="IPR000792">
    <property type="entry name" value="Tscrpt_reg_LuxR_C"/>
</dbReference>
<dbReference type="AlphaFoldDB" id="A0ABC8C4C0"/>
<evidence type="ECO:0000313" key="8">
    <source>
        <dbReference type="EMBL" id="ARF77474.1"/>
    </source>
</evidence>
<accession>A0ABC8C4C0</accession>
<feature type="domain" description="Response regulatory" evidence="7">
    <location>
        <begin position="3"/>
        <end position="120"/>
    </location>
</feature>
<dbReference type="Pfam" id="PF00196">
    <property type="entry name" value="GerE"/>
    <property type="match status" value="1"/>
</dbReference>
<dbReference type="SMART" id="SM00448">
    <property type="entry name" value="REC"/>
    <property type="match status" value="1"/>
</dbReference>
<dbReference type="Proteomes" id="UP000192251">
    <property type="component" value="Chromosome"/>
</dbReference>
<dbReference type="InterPro" id="IPR001789">
    <property type="entry name" value="Sig_transdc_resp-reg_receiver"/>
</dbReference>
<dbReference type="SUPFAM" id="SSF52172">
    <property type="entry name" value="CheY-like"/>
    <property type="match status" value="1"/>
</dbReference>
<evidence type="ECO:0000259" key="7">
    <source>
        <dbReference type="PROSITE" id="PS50110"/>
    </source>
</evidence>